<sequence>MPLLDRIKQVFTEGSSEERLPIMTPVEKSGNQSGVGDPGTVDDIKMPTRTGIIQVDPLPVSSLRSDGGYLGPEALNQISRQQSVPLPGIPSSDPPSSRPVSSHAALNGQNPPKPPPVSMSMDRPPSTLILPILAKFEAICSSFEQRLLIVTGALAAVITGILISIAVLVESGPTSVCTTRECILAADENLASRGRESGGQPDFTFSQCTHKHTLRGDILRWSGFFRVIKAFVSAVVNLQGNTLAGQHSTHDIWEWLWIYEEISRLVRNPAWNKAGLTPLLNLLNDLGGLPMLNHSWAKDDFNWYKMAGRLRREFGGQYLIDTVVAIDGMNASRNIIYLDQGSLPVKRAYLIPEDAKKKKLHTDSMKKACRYIQKSMGKYNSTSLKESMYNDIDELWDFYVSLAQITTADVNRTDAWRSYNLMNISQLQEMTSDVAQLNWTAYLSEVFLDTGYHITAETEVIVEELQYFKDLVKLLENTPPNVIANYILYDIVDAMGEEAAPTSLNEFPENSHRTGIKRFFKPTLPIGRENSRVWDDCVGKSLILMDMAVGSLYIRNKFSQEEVEKVSTMVKDVRAGFQQLLETTEWMDSKTMESAKQKMNEMNSLVAFPHMLLSNQELDEYYIGLPKVYQTDHFHNMVVLSTWHANRSLSRILENTTRTRWPRGPAEINAFYSPLQNAIVLPAAILQAPFYRPNTLISLNYGAMGAVIGHEVTHGFDTKGRQRDWQGSLNHWWTNETMAQYETRATCFEKQYSSFHLTELDQLSDDGMPSPSMNISGNQTTKAENIADNGGIRAAWLAFQSRMSQQPEDNRLPGLEKYSHDELFFISYAKLWCSRYSMHALQYELLVGTHSPSHYRILGTLQNNEVFAKVFQCPANSPMNPNKKCVLW</sequence>
<keyword evidence="6" id="KW-0862">Zinc</keyword>
<dbReference type="PANTHER" id="PTHR11733:SF237">
    <property type="entry name" value="NEPRILYSIN-LIKE 4"/>
    <property type="match status" value="1"/>
</dbReference>
<dbReference type="InterPro" id="IPR042089">
    <property type="entry name" value="Peptidase_M13_dom_2"/>
</dbReference>
<evidence type="ECO:0000256" key="5">
    <source>
        <dbReference type="ARBA" id="ARBA00022801"/>
    </source>
</evidence>
<protein>
    <recommendedName>
        <fullName evidence="14">Endothelin-converting enzyme 1</fullName>
    </recommendedName>
</protein>
<dbReference type="PRINTS" id="PR00786">
    <property type="entry name" value="NEPRILYSIN"/>
</dbReference>
<evidence type="ECO:0000259" key="11">
    <source>
        <dbReference type="Pfam" id="PF05649"/>
    </source>
</evidence>
<dbReference type="Gene3D" id="3.40.390.10">
    <property type="entry name" value="Collagenase (Catalytic Domain)"/>
    <property type="match status" value="1"/>
</dbReference>
<dbReference type="PROSITE" id="PS51885">
    <property type="entry name" value="NEPRILYSIN"/>
    <property type="match status" value="1"/>
</dbReference>
<feature type="domain" description="Peptidase M13 C-terminal" evidence="10">
    <location>
        <begin position="669"/>
        <end position="885"/>
    </location>
</feature>
<evidence type="ECO:0000256" key="3">
    <source>
        <dbReference type="ARBA" id="ARBA00022670"/>
    </source>
</evidence>
<evidence type="ECO:0000256" key="6">
    <source>
        <dbReference type="ARBA" id="ARBA00022833"/>
    </source>
</evidence>
<evidence type="ECO:0000256" key="4">
    <source>
        <dbReference type="ARBA" id="ARBA00022723"/>
    </source>
</evidence>
<keyword evidence="9" id="KW-0472">Membrane</keyword>
<dbReference type="AlphaFoldDB" id="A0AAV2Q2X2"/>
<name>A0AAV2Q2X2_MEGNR</name>
<dbReference type="InterPro" id="IPR024079">
    <property type="entry name" value="MetalloPept_cat_dom_sf"/>
</dbReference>
<evidence type="ECO:0000313" key="13">
    <source>
        <dbReference type="Proteomes" id="UP001497623"/>
    </source>
</evidence>
<dbReference type="EMBL" id="CAXKWB010003458">
    <property type="protein sequence ID" value="CAL4069316.1"/>
    <property type="molecule type" value="Genomic_DNA"/>
</dbReference>
<dbReference type="GO" id="GO:0005886">
    <property type="term" value="C:plasma membrane"/>
    <property type="evidence" value="ECO:0007669"/>
    <property type="project" value="TreeGrafter"/>
</dbReference>
<keyword evidence="13" id="KW-1185">Reference proteome</keyword>
<evidence type="ECO:0000256" key="7">
    <source>
        <dbReference type="ARBA" id="ARBA00023049"/>
    </source>
</evidence>
<proteinExistence type="inferred from homology"/>
<dbReference type="InterPro" id="IPR000718">
    <property type="entry name" value="Peptidase_M13"/>
</dbReference>
<keyword evidence="9" id="KW-1133">Transmembrane helix</keyword>
<evidence type="ECO:0008006" key="14">
    <source>
        <dbReference type="Google" id="ProtNLM"/>
    </source>
</evidence>
<dbReference type="Gene3D" id="1.10.1380.10">
    <property type="entry name" value="Neutral endopeptidase , domain2"/>
    <property type="match status" value="1"/>
</dbReference>
<dbReference type="GO" id="GO:0046872">
    <property type="term" value="F:metal ion binding"/>
    <property type="evidence" value="ECO:0007669"/>
    <property type="project" value="UniProtKB-KW"/>
</dbReference>
<feature type="region of interest" description="Disordered" evidence="8">
    <location>
        <begin position="83"/>
        <end position="122"/>
    </location>
</feature>
<reference evidence="12 13" key="1">
    <citation type="submission" date="2024-05" db="EMBL/GenBank/DDBJ databases">
        <authorList>
            <person name="Wallberg A."/>
        </authorList>
    </citation>
    <scope>NUCLEOTIDE SEQUENCE [LARGE SCALE GENOMIC DNA]</scope>
</reference>
<comment type="caution">
    <text evidence="12">The sequence shown here is derived from an EMBL/GenBank/DDBJ whole genome shotgun (WGS) entry which is preliminary data.</text>
</comment>
<feature type="domain" description="Peptidase M13 N-terminal" evidence="11">
    <location>
        <begin position="270"/>
        <end position="609"/>
    </location>
</feature>
<feature type="non-terminal residue" evidence="12">
    <location>
        <position position="888"/>
    </location>
</feature>
<dbReference type="CDD" id="cd08662">
    <property type="entry name" value="M13"/>
    <property type="match status" value="1"/>
</dbReference>
<evidence type="ECO:0000313" key="12">
    <source>
        <dbReference type="EMBL" id="CAL4069316.1"/>
    </source>
</evidence>
<evidence type="ECO:0000256" key="1">
    <source>
        <dbReference type="ARBA" id="ARBA00001947"/>
    </source>
</evidence>
<dbReference type="SUPFAM" id="SSF55486">
    <property type="entry name" value="Metalloproteases ('zincins'), catalytic domain"/>
    <property type="match status" value="1"/>
</dbReference>
<feature type="region of interest" description="Disordered" evidence="8">
    <location>
        <begin position="10"/>
        <end position="52"/>
    </location>
</feature>
<evidence type="ECO:0000259" key="10">
    <source>
        <dbReference type="Pfam" id="PF01431"/>
    </source>
</evidence>
<comment type="cofactor">
    <cofactor evidence="1">
        <name>Zn(2+)</name>
        <dbReference type="ChEBI" id="CHEBI:29105"/>
    </cofactor>
</comment>
<accession>A0AAV2Q2X2</accession>
<keyword evidence="9" id="KW-0812">Transmembrane</keyword>
<dbReference type="Proteomes" id="UP001497623">
    <property type="component" value="Unassembled WGS sequence"/>
</dbReference>
<dbReference type="InterPro" id="IPR018497">
    <property type="entry name" value="Peptidase_M13_C"/>
</dbReference>
<keyword evidence="5" id="KW-0378">Hydrolase</keyword>
<keyword evidence="7" id="KW-0482">Metalloprotease</keyword>
<dbReference type="InterPro" id="IPR008753">
    <property type="entry name" value="Peptidase_M13_N"/>
</dbReference>
<dbReference type="Pfam" id="PF01431">
    <property type="entry name" value="Peptidase_M13"/>
    <property type="match status" value="1"/>
</dbReference>
<dbReference type="GO" id="GO:0016485">
    <property type="term" value="P:protein processing"/>
    <property type="evidence" value="ECO:0007669"/>
    <property type="project" value="TreeGrafter"/>
</dbReference>
<feature type="transmembrane region" description="Helical" evidence="9">
    <location>
        <begin position="147"/>
        <end position="169"/>
    </location>
</feature>
<dbReference type="PANTHER" id="PTHR11733">
    <property type="entry name" value="ZINC METALLOPROTEASE FAMILY M13 NEPRILYSIN-RELATED"/>
    <property type="match status" value="1"/>
</dbReference>
<organism evidence="12 13">
    <name type="scientific">Meganyctiphanes norvegica</name>
    <name type="common">Northern krill</name>
    <name type="synonym">Thysanopoda norvegica</name>
    <dbReference type="NCBI Taxonomy" id="48144"/>
    <lineage>
        <taxon>Eukaryota</taxon>
        <taxon>Metazoa</taxon>
        <taxon>Ecdysozoa</taxon>
        <taxon>Arthropoda</taxon>
        <taxon>Crustacea</taxon>
        <taxon>Multicrustacea</taxon>
        <taxon>Malacostraca</taxon>
        <taxon>Eumalacostraca</taxon>
        <taxon>Eucarida</taxon>
        <taxon>Euphausiacea</taxon>
        <taxon>Euphausiidae</taxon>
        <taxon>Meganyctiphanes</taxon>
    </lineage>
</organism>
<keyword evidence="4" id="KW-0479">Metal-binding</keyword>
<dbReference type="Pfam" id="PF05649">
    <property type="entry name" value="Peptidase_M13_N"/>
    <property type="match status" value="1"/>
</dbReference>
<keyword evidence="3" id="KW-0645">Protease</keyword>
<evidence type="ECO:0000256" key="2">
    <source>
        <dbReference type="ARBA" id="ARBA00007357"/>
    </source>
</evidence>
<evidence type="ECO:0000256" key="9">
    <source>
        <dbReference type="SAM" id="Phobius"/>
    </source>
</evidence>
<evidence type="ECO:0000256" key="8">
    <source>
        <dbReference type="SAM" id="MobiDB-lite"/>
    </source>
</evidence>
<comment type="similarity">
    <text evidence="2">Belongs to the peptidase M13 family.</text>
</comment>
<dbReference type="GO" id="GO:0004222">
    <property type="term" value="F:metalloendopeptidase activity"/>
    <property type="evidence" value="ECO:0007669"/>
    <property type="project" value="InterPro"/>
</dbReference>
<gene>
    <name evidence="12" type="ORF">MNOR_LOCUS7737</name>
</gene>